<dbReference type="GO" id="GO:0005634">
    <property type="term" value="C:nucleus"/>
    <property type="evidence" value="ECO:0007669"/>
    <property type="project" value="UniProtKB-SubCell"/>
</dbReference>
<proteinExistence type="predicted"/>
<protein>
    <submittedName>
        <fullName evidence="9">Two-component response regulator ARR2</fullName>
    </submittedName>
</protein>
<dbReference type="InterPro" id="IPR009057">
    <property type="entry name" value="Homeodomain-like_sf"/>
</dbReference>
<dbReference type="PANTHER" id="PTHR43874">
    <property type="entry name" value="TWO-COMPONENT RESPONSE REGULATOR"/>
    <property type="match status" value="1"/>
</dbReference>
<evidence type="ECO:0000256" key="5">
    <source>
        <dbReference type="ARBA" id="ARBA00023242"/>
    </source>
</evidence>
<comment type="subcellular location">
    <subcellularLocation>
        <location evidence="1">Nucleus</location>
    </subcellularLocation>
</comment>
<dbReference type="InterPro" id="IPR011006">
    <property type="entry name" value="CheY-like_superfamily"/>
</dbReference>
<dbReference type="NCBIfam" id="TIGR01557">
    <property type="entry name" value="myb_SHAQKYF"/>
    <property type="match status" value="1"/>
</dbReference>
<comment type="caution">
    <text evidence="6">Lacks conserved residue(s) required for the propagation of feature annotation.</text>
</comment>
<gene>
    <name evidence="9" type="ORF">Adt_28940</name>
</gene>
<dbReference type="EMBL" id="JBFOLK010000008">
    <property type="protein sequence ID" value="KAL2493312.1"/>
    <property type="molecule type" value="Genomic_DNA"/>
</dbReference>
<reference evidence="10" key="1">
    <citation type="submission" date="2024-07" db="EMBL/GenBank/DDBJ databases">
        <title>Two chromosome-level genome assemblies of Korean endemic species Abeliophyllum distichum and Forsythia ovata (Oleaceae).</title>
        <authorList>
            <person name="Jang H."/>
        </authorList>
    </citation>
    <scope>NUCLEOTIDE SEQUENCE [LARGE SCALE GENOMIC DNA]</scope>
</reference>
<dbReference type="Gene3D" id="3.40.50.2300">
    <property type="match status" value="1"/>
</dbReference>
<dbReference type="PANTHER" id="PTHR43874:SF87">
    <property type="entry name" value="HTH MYB-TYPE DOMAIN-CONTAINING PROTEIN"/>
    <property type="match status" value="1"/>
</dbReference>
<organism evidence="9 10">
    <name type="scientific">Abeliophyllum distichum</name>
    <dbReference type="NCBI Taxonomy" id="126358"/>
    <lineage>
        <taxon>Eukaryota</taxon>
        <taxon>Viridiplantae</taxon>
        <taxon>Streptophyta</taxon>
        <taxon>Embryophyta</taxon>
        <taxon>Tracheophyta</taxon>
        <taxon>Spermatophyta</taxon>
        <taxon>Magnoliopsida</taxon>
        <taxon>eudicotyledons</taxon>
        <taxon>Gunneridae</taxon>
        <taxon>Pentapetalae</taxon>
        <taxon>asterids</taxon>
        <taxon>lamiids</taxon>
        <taxon>Lamiales</taxon>
        <taxon>Oleaceae</taxon>
        <taxon>Forsythieae</taxon>
        <taxon>Abeliophyllum</taxon>
    </lineage>
</organism>
<evidence type="ECO:0000256" key="4">
    <source>
        <dbReference type="ARBA" id="ARBA00023163"/>
    </source>
</evidence>
<keyword evidence="2" id="KW-0902">Two-component regulatory system</keyword>
<dbReference type="InterPro" id="IPR001789">
    <property type="entry name" value="Sig_transdc_resp-reg_receiver"/>
</dbReference>
<keyword evidence="10" id="KW-1185">Reference proteome</keyword>
<feature type="region of interest" description="Disordered" evidence="7">
    <location>
        <begin position="269"/>
        <end position="338"/>
    </location>
</feature>
<evidence type="ECO:0000256" key="6">
    <source>
        <dbReference type="PROSITE-ProRule" id="PRU00169"/>
    </source>
</evidence>
<dbReference type="Proteomes" id="UP001604336">
    <property type="component" value="Unassembled WGS sequence"/>
</dbReference>
<dbReference type="SMART" id="SM00448">
    <property type="entry name" value="REC"/>
    <property type="match status" value="1"/>
</dbReference>
<dbReference type="FunFam" id="1.10.10.60:FF:000007">
    <property type="entry name" value="Two-component response regulator"/>
    <property type="match status" value="1"/>
</dbReference>
<dbReference type="SUPFAM" id="SSF52172">
    <property type="entry name" value="CheY-like"/>
    <property type="match status" value="1"/>
</dbReference>
<sequence length="373" mass="42395">MWLWPDDGRNNSMASYHAVMRKLHVLLVDHDSDCLISTTKKLELCSYKVTCVELASTALSLLSSGQSHFDLVMENINSPDMQGYELLQHAVNMDIPVILMSIDDDAFLAMGALKKGALLFIKKPVTMDMLKCIWQHVVREKMRIQKENDRIMGMAATNIHSMNGIEFRGEVEEENNSNYKGKKKKRGLKSSIGVDEECEFEHKIINKKFKKKECIQWTQILHGKFMDAVGQLGEGRCFPKEILELMNVPGLTRLQVASHLQKCRNDNWQSLEERKSRQNNASAESSDADCSGQNKPRRFGSMPRSNNNGLIFQEHHEASEGSSKHEIPNDGGHDNTTTRYPSDVFFNFPDMDSLIHSYSGIQHESNNFPRSIS</sequence>
<name>A0ABD1S099_9LAMI</name>
<evidence type="ECO:0000259" key="8">
    <source>
        <dbReference type="PROSITE" id="PS50110"/>
    </source>
</evidence>
<evidence type="ECO:0000313" key="9">
    <source>
        <dbReference type="EMBL" id="KAL2493312.1"/>
    </source>
</evidence>
<dbReference type="Gene3D" id="1.10.10.60">
    <property type="entry name" value="Homeodomain-like"/>
    <property type="match status" value="1"/>
</dbReference>
<evidence type="ECO:0000256" key="7">
    <source>
        <dbReference type="SAM" id="MobiDB-lite"/>
    </source>
</evidence>
<dbReference type="SUPFAM" id="SSF46689">
    <property type="entry name" value="Homeodomain-like"/>
    <property type="match status" value="1"/>
</dbReference>
<accession>A0ABD1S099</accession>
<evidence type="ECO:0000313" key="10">
    <source>
        <dbReference type="Proteomes" id="UP001604336"/>
    </source>
</evidence>
<keyword evidence="5" id="KW-0539">Nucleus</keyword>
<dbReference type="AlphaFoldDB" id="A0ABD1S099"/>
<dbReference type="InterPro" id="IPR045279">
    <property type="entry name" value="ARR-like"/>
</dbReference>
<dbReference type="Pfam" id="PF00072">
    <property type="entry name" value="Response_reg"/>
    <property type="match status" value="1"/>
</dbReference>
<comment type="caution">
    <text evidence="9">The sequence shown here is derived from an EMBL/GenBank/DDBJ whole genome shotgun (WGS) entry which is preliminary data.</text>
</comment>
<evidence type="ECO:0000256" key="1">
    <source>
        <dbReference type="ARBA" id="ARBA00004123"/>
    </source>
</evidence>
<keyword evidence="4" id="KW-0804">Transcription</keyword>
<dbReference type="GO" id="GO:0000160">
    <property type="term" value="P:phosphorelay signal transduction system"/>
    <property type="evidence" value="ECO:0007669"/>
    <property type="project" value="UniProtKB-KW"/>
</dbReference>
<dbReference type="PROSITE" id="PS50110">
    <property type="entry name" value="RESPONSE_REGULATORY"/>
    <property type="match status" value="1"/>
</dbReference>
<evidence type="ECO:0000256" key="3">
    <source>
        <dbReference type="ARBA" id="ARBA00023015"/>
    </source>
</evidence>
<feature type="domain" description="Response regulatory" evidence="8">
    <location>
        <begin position="24"/>
        <end position="138"/>
    </location>
</feature>
<feature type="compositionally biased region" description="Basic and acidic residues" evidence="7">
    <location>
        <begin position="313"/>
        <end position="333"/>
    </location>
</feature>
<dbReference type="InterPro" id="IPR006447">
    <property type="entry name" value="Myb_dom_plants"/>
</dbReference>
<keyword evidence="3" id="KW-0805">Transcription regulation</keyword>
<evidence type="ECO:0000256" key="2">
    <source>
        <dbReference type="ARBA" id="ARBA00023012"/>
    </source>
</evidence>